<dbReference type="EMBL" id="BMJA01000002">
    <property type="protein sequence ID" value="GGA37512.1"/>
    <property type="molecule type" value="Genomic_DNA"/>
</dbReference>
<comment type="caution">
    <text evidence="1">The sequence shown here is derived from an EMBL/GenBank/DDBJ whole genome shotgun (WGS) entry which is preliminary data.</text>
</comment>
<dbReference type="PANTHER" id="PTHR21621:SF0">
    <property type="entry name" value="BETA-CITRYLGLUTAMATE SYNTHASE B-RELATED"/>
    <property type="match status" value="1"/>
</dbReference>
<dbReference type="SUPFAM" id="SSF56059">
    <property type="entry name" value="Glutathione synthetase ATP-binding domain-like"/>
    <property type="match status" value="1"/>
</dbReference>
<protein>
    <recommendedName>
        <fullName evidence="3">ATP-grasp domain-containing protein</fullName>
    </recommendedName>
</protein>
<dbReference type="PANTHER" id="PTHR21621">
    <property type="entry name" value="RIBOSOMAL PROTEIN S6 MODIFICATION PROTEIN"/>
    <property type="match status" value="1"/>
</dbReference>
<name>A0ABQ1G652_9GAMM</name>
<sequence length="334" mass="38326">MLWGPSLRFNPAMKYSFRADGTGIHPESKTFSSGTVSAVWNRYTTVPDASDCVPEDRLFVTQQWDAFDQNAFAVPHEMANALWLNQPLFAARAENKLFQLKAAHKVGLSFPETFFSNDAEDVRDLIDRWGKVVLKTFIGHVWESRSTRETHRISVALLDQYTEINDRAVAICPSIYQRYIEKEFDIRVAVLGDQIFSAKILRNTGPTYMDWRPHILDEDVLVEEFTLPEAVEDQIHRFMREMGLSIGFIDLVMDLHGNVQFLEVNQQGQFLFVEEKLPQMPLLQAMTSLLLTGRSDYSVGDSKKVHFADYLQSKEFAELCEAPQRDVEIISYEA</sequence>
<keyword evidence="2" id="KW-1185">Reference proteome</keyword>
<evidence type="ECO:0000313" key="2">
    <source>
        <dbReference type="Proteomes" id="UP000620046"/>
    </source>
</evidence>
<accession>A0ABQ1G652</accession>
<organism evidence="1 2">
    <name type="scientific">Dyella nitratireducens</name>
    <dbReference type="NCBI Taxonomy" id="1849580"/>
    <lineage>
        <taxon>Bacteria</taxon>
        <taxon>Pseudomonadati</taxon>
        <taxon>Pseudomonadota</taxon>
        <taxon>Gammaproteobacteria</taxon>
        <taxon>Lysobacterales</taxon>
        <taxon>Rhodanobacteraceae</taxon>
        <taxon>Dyella</taxon>
    </lineage>
</organism>
<gene>
    <name evidence="1" type="ORF">GCM10010981_28320</name>
</gene>
<evidence type="ECO:0008006" key="3">
    <source>
        <dbReference type="Google" id="ProtNLM"/>
    </source>
</evidence>
<reference evidence="2" key="1">
    <citation type="journal article" date="2019" name="Int. J. Syst. Evol. Microbiol.">
        <title>The Global Catalogue of Microorganisms (GCM) 10K type strain sequencing project: providing services to taxonomists for standard genome sequencing and annotation.</title>
        <authorList>
            <consortium name="The Broad Institute Genomics Platform"/>
            <consortium name="The Broad Institute Genome Sequencing Center for Infectious Disease"/>
            <person name="Wu L."/>
            <person name="Ma J."/>
        </authorList>
    </citation>
    <scope>NUCLEOTIDE SEQUENCE [LARGE SCALE GENOMIC DNA]</scope>
    <source>
        <strain evidence="2">CGMCC 1.15439</strain>
    </source>
</reference>
<dbReference type="Gene3D" id="3.30.470.20">
    <property type="entry name" value="ATP-grasp fold, B domain"/>
    <property type="match status" value="1"/>
</dbReference>
<evidence type="ECO:0000313" key="1">
    <source>
        <dbReference type="EMBL" id="GGA37512.1"/>
    </source>
</evidence>
<proteinExistence type="predicted"/>
<dbReference type="Proteomes" id="UP000620046">
    <property type="component" value="Unassembled WGS sequence"/>
</dbReference>